<name>A0A820FPN6_9BILA</name>
<dbReference type="Proteomes" id="UP000663825">
    <property type="component" value="Unassembled WGS sequence"/>
</dbReference>
<dbReference type="AlphaFoldDB" id="A0A820FPN6"/>
<keyword evidence="1" id="KW-0732">Signal</keyword>
<evidence type="ECO:0000313" key="3">
    <source>
        <dbReference type="EMBL" id="CAF3387386.1"/>
    </source>
</evidence>
<evidence type="ECO:0000256" key="1">
    <source>
        <dbReference type="SAM" id="SignalP"/>
    </source>
</evidence>
<dbReference type="EMBL" id="CAJNXB010004657">
    <property type="protein sequence ID" value="CAF3386238.1"/>
    <property type="molecule type" value="Genomic_DNA"/>
</dbReference>
<dbReference type="EMBL" id="CAJOBO010001700">
    <property type="protein sequence ID" value="CAF4402511.1"/>
    <property type="molecule type" value="Genomic_DNA"/>
</dbReference>
<reference evidence="4" key="1">
    <citation type="submission" date="2021-02" db="EMBL/GenBank/DDBJ databases">
        <authorList>
            <person name="Nowell W R."/>
        </authorList>
    </citation>
    <scope>NUCLEOTIDE SEQUENCE</scope>
</reference>
<dbReference type="Proteomes" id="UP000663873">
    <property type="component" value="Unassembled WGS sequence"/>
</dbReference>
<evidence type="ECO:0000313" key="2">
    <source>
        <dbReference type="EMBL" id="CAF3386238.1"/>
    </source>
</evidence>
<sequence>MSYIVFFLLITSRYIFGAPILEESLQYRFIECISGDNDTLSKQIVELTNINETCVRVNKSSASNNESYKYIVPEAETTLEIQITIESCSTPLTKLYLSLCNDQTDYNNTEVMVTFPYTNISSIDKIDENENKNTSTSETTVFTTDSTAYETTTNINHDSDEDGININHKPSYNFDKVIESSDSDLEEDDSFKINY</sequence>
<evidence type="ECO:0000313" key="6">
    <source>
        <dbReference type="Proteomes" id="UP000663873"/>
    </source>
</evidence>
<keyword evidence="6" id="KW-1185">Reference proteome</keyword>
<protein>
    <submittedName>
        <fullName evidence="4">Uncharacterized protein</fullName>
    </submittedName>
</protein>
<accession>A0A820FPN6</accession>
<evidence type="ECO:0000313" key="5">
    <source>
        <dbReference type="EMBL" id="CAF4402511.1"/>
    </source>
</evidence>
<organism evidence="4 6">
    <name type="scientific">Rotaria socialis</name>
    <dbReference type="NCBI Taxonomy" id="392032"/>
    <lineage>
        <taxon>Eukaryota</taxon>
        <taxon>Metazoa</taxon>
        <taxon>Spiralia</taxon>
        <taxon>Gnathifera</taxon>
        <taxon>Rotifera</taxon>
        <taxon>Eurotatoria</taxon>
        <taxon>Bdelloidea</taxon>
        <taxon>Philodinida</taxon>
        <taxon>Philodinidae</taxon>
        <taxon>Rotaria</taxon>
    </lineage>
</organism>
<dbReference type="OrthoDB" id="10025873at2759"/>
<gene>
    <name evidence="5" type="ORF">HFQ381_LOCUS20198</name>
    <name evidence="3" type="ORF">LUA448_LOCUS16335</name>
    <name evidence="2" type="ORF">TIS948_LOCUS26411</name>
    <name evidence="4" type="ORF">UJA718_LOCUS10493</name>
</gene>
<feature type="signal peptide" evidence="1">
    <location>
        <begin position="1"/>
        <end position="17"/>
    </location>
</feature>
<dbReference type="Proteomes" id="UP000663851">
    <property type="component" value="Unassembled WGS sequence"/>
</dbReference>
<feature type="chain" id="PRO_5036236780" evidence="1">
    <location>
        <begin position="18"/>
        <end position="195"/>
    </location>
</feature>
<dbReference type="Proteomes" id="UP000663833">
    <property type="component" value="Unassembled WGS sequence"/>
</dbReference>
<evidence type="ECO:0000313" key="4">
    <source>
        <dbReference type="EMBL" id="CAF4266369.1"/>
    </source>
</evidence>
<dbReference type="EMBL" id="CAJOBP010001235">
    <property type="protein sequence ID" value="CAF4266369.1"/>
    <property type="molecule type" value="Genomic_DNA"/>
</dbReference>
<proteinExistence type="predicted"/>
<dbReference type="EMBL" id="CAJNYD010002026">
    <property type="protein sequence ID" value="CAF3387386.1"/>
    <property type="molecule type" value="Genomic_DNA"/>
</dbReference>
<comment type="caution">
    <text evidence="4">The sequence shown here is derived from an EMBL/GenBank/DDBJ whole genome shotgun (WGS) entry which is preliminary data.</text>
</comment>